<dbReference type="GO" id="GO:0050606">
    <property type="term" value="F:4-carboxy-2-hydroxymuconate semialdehyde hemiacetal dehydrogenase activity"/>
    <property type="evidence" value="ECO:0007669"/>
    <property type="project" value="UniProtKB-EC"/>
</dbReference>
<name>A0A518BPH5_9BACT</name>
<reference evidence="3 4" key="1">
    <citation type="submission" date="2019-02" db="EMBL/GenBank/DDBJ databases">
        <title>Deep-cultivation of Planctomycetes and their phenomic and genomic characterization uncovers novel biology.</title>
        <authorList>
            <person name="Wiegand S."/>
            <person name="Jogler M."/>
            <person name="Boedeker C."/>
            <person name="Pinto D."/>
            <person name="Vollmers J."/>
            <person name="Rivas-Marin E."/>
            <person name="Kohn T."/>
            <person name="Peeters S.H."/>
            <person name="Heuer A."/>
            <person name="Rast P."/>
            <person name="Oberbeckmann S."/>
            <person name="Bunk B."/>
            <person name="Jeske O."/>
            <person name="Meyerdierks A."/>
            <person name="Storesund J.E."/>
            <person name="Kallscheuer N."/>
            <person name="Luecker S."/>
            <person name="Lage O.M."/>
            <person name="Pohl T."/>
            <person name="Merkel B.J."/>
            <person name="Hornburger P."/>
            <person name="Mueller R.-W."/>
            <person name="Bruemmer F."/>
            <person name="Labrenz M."/>
            <person name="Spormann A.M."/>
            <person name="Op den Camp H."/>
            <person name="Overmann J."/>
            <person name="Amann R."/>
            <person name="Jetten M.S.M."/>
            <person name="Mascher T."/>
            <person name="Medema M.H."/>
            <person name="Devos D.P."/>
            <person name="Kaster A.-K."/>
            <person name="Ovreas L."/>
            <person name="Rohde M."/>
            <person name="Galperin M.Y."/>
            <person name="Jogler C."/>
        </authorList>
    </citation>
    <scope>NUCLEOTIDE SEQUENCE [LARGE SCALE GENOMIC DNA]</scope>
    <source>
        <strain evidence="3 4">Pla133</strain>
    </source>
</reference>
<dbReference type="Gene3D" id="3.40.50.720">
    <property type="entry name" value="NAD(P)-binding Rossmann-like Domain"/>
    <property type="match status" value="1"/>
</dbReference>
<dbReference type="InterPro" id="IPR000683">
    <property type="entry name" value="Gfo/Idh/MocA-like_OxRdtase_N"/>
</dbReference>
<dbReference type="SUPFAM" id="SSF51735">
    <property type="entry name" value="NAD(P)-binding Rossmann-fold domains"/>
    <property type="match status" value="1"/>
</dbReference>
<dbReference type="KEGG" id="pbap:Pla133_39990"/>
<dbReference type="PANTHER" id="PTHR43377">
    <property type="entry name" value="BILIVERDIN REDUCTASE A"/>
    <property type="match status" value="1"/>
</dbReference>
<dbReference type="InterPro" id="IPR036291">
    <property type="entry name" value="NAD(P)-bd_dom_sf"/>
</dbReference>
<evidence type="ECO:0000259" key="1">
    <source>
        <dbReference type="Pfam" id="PF01408"/>
    </source>
</evidence>
<keyword evidence="4" id="KW-1185">Reference proteome</keyword>
<dbReference type="Proteomes" id="UP000316921">
    <property type="component" value="Chromosome"/>
</dbReference>
<dbReference type="Pfam" id="PF22725">
    <property type="entry name" value="GFO_IDH_MocA_C3"/>
    <property type="match status" value="1"/>
</dbReference>
<dbReference type="GO" id="GO:0000166">
    <property type="term" value="F:nucleotide binding"/>
    <property type="evidence" value="ECO:0007669"/>
    <property type="project" value="InterPro"/>
</dbReference>
<dbReference type="RefSeq" id="WP_145068276.1">
    <property type="nucleotide sequence ID" value="NZ_CP036287.1"/>
</dbReference>
<gene>
    <name evidence="3" type="ORF">Pla133_39990</name>
</gene>
<dbReference type="EMBL" id="CP036287">
    <property type="protein sequence ID" value="QDU68884.1"/>
    <property type="molecule type" value="Genomic_DNA"/>
</dbReference>
<protein>
    <submittedName>
        <fullName evidence="3">Dehydrogenase</fullName>
        <ecNumber evidence="3">1.1.1.312</ecNumber>
    </submittedName>
</protein>
<dbReference type="InterPro" id="IPR051450">
    <property type="entry name" value="Gfo/Idh/MocA_Oxidoreductases"/>
</dbReference>
<dbReference type="EC" id="1.1.1.312" evidence="3"/>
<dbReference type="Pfam" id="PF01408">
    <property type="entry name" value="GFO_IDH_MocA"/>
    <property type="match status" value="1"/>
</dbReference>
<sequence length="343" mass="37014">MSHPEFAWEGRPLRVAVVGGGHLGTFHSRIYAAHPGAELVAIVDLDVKRAEALARELGCVAAADISELPGDLDAASVVVSTPAHAAVAVPLLERGIPCLVEKPLAESLASADAILAAAERSGAAVAVGHVERFQPGLRRVREMGLAPRFIESHRLTAFSLRSSEVGVVHDLMIHDLDLVLDAVGSQVVDFDATGGRILTEHEDIASVRLIFENGARASLTASRVSLSPMRRYRMFGPDSYVSLDFTKNYGLVVRKGPNWSSDRASLAALAEGAMAGRIDVVEQGLLEMEELELAGEQQPLQAELDAFLRAVRDGTEHEVDGRDGRRALELAERITDRIRSQEW</sequence>
<accession>A0A518BPH5</accession>
<dbReference type="PANTHER" id="PTHR43377:SF1">
    <property type="entry name" value="BILIVERDIN REDUCTASE A"/>
    <property type="match status" value="1"/>
</dbReference>
<keyword evidence="3" id="KW-0560">Oxidoreductase</keyword>
<evidence type="ECO:0000313" key="3">
    <source>
        <dbReference type="EMBL" id="QDU68884.1"/>
    </source>
</evidence>
<feature type="domain" description="GFO/IDH/MocA-like oxidoreductase" evidence="2">
    <location>
        <begin position="164"/>
        <end position="236"/>
    </location>
</feature>
<dbReference type="InterPro" id="IPR055170">
    <property type="entry name" value="GFO_IDH_MocA-like_dom"/>
</dbReference>
<organism evidence="3 4">
    <name type="scientific">Engelhardtia mirabilis</name>
    <dbReference type="NCBI Taxonomy" id="2528011"/>
    <lineage>
        <taxon>Bacteria</taxon>
        <taxon>Pseudomonadati</taxon>
        <taxon>Planctomycetota</taxon>
        <taxon>Planctomycetia</taxon>
        <taxon>Planctomycetia incertae sedis</taxon>
        <taxon>Engelhardtia</taxon>
    </lineage>
</organism>
<dbReference type="AlphaFoldDB" id="A0A518BPH5"/>
<evidence type="ECO:0000313" key="4">
    <source>
        <dbReference type="Proteomes" id="UP000316921"/>
    </source>
</evidence>
<evidence type="ECO:0000259" key="2">
    <source>
        <dbReference type="Pfam" id="PF22725"/>
    </source>
</evidence>
<feature type="domain" description="Gfo/Idh/MocA-like oxidoreductase N-terminal" evidence="1">
    <location>
        <begin position="13"/>
        <end position="129"/>
    </location>
</feature>
<dbReference type="Gene3D" id="3.30.360.10">
    <property type="entry name" value="Dihydrodipicolinate Reductase, domain 2"/>
    <property type="match status" value="1"/>
</dbReference>
<proteinExistence type="predicted"/>
<dbReference type="SUPFAM" id="SSF55347">
    <property type="entry name" value="Glyceraldehyde-3-phosphate dehydrogenase-like, C-terminal domain"/>
    <property type="match status" value="1"/>
</dbReference>